<dbReference type="Proteomes" id="UP000054007">
    <property type="component" value="Unassembled WGS sequence"/>
</dbReference>
<organism evidence="1 2">
    <name type="scientific">Cylindrobasidium torrendii FP15055 ss-10</name>
    <dbReference type="NCBI Taxonomy" id="1314674"/>
    <lineage>
        <taxon>Eukaryota</taxon>
        <taxon>Fungi</taxon>
        <taxon>Dikarya</taxon>
        <taxon>Basidiomycota</taxon>
        <taxon>Agaricomycotina</taxon>
        <taxon>Agaricomycetes</taxon>
        <taxon>Agaricomycetidae</taxon>
        <taxon>Agaricales</taxon>
        <taxon>Marasmiineae</taxon>
        <taxon>Physalacriaceae</taxon>
        <taxon>Cylindrobasidium</taxon>
    </lineage>
</organism>
<accession>A0A0D7B8C7</accession>
<keyword evidence="2" id="KW-1185">Reference proteome</keyword>
<name>A0A0D7B8C7_9AGAR</name>
<reference evidence="1 2" key="1">
    <citation type="journal article" date="2015" name="Fungal Genet. Biol.">
        <title>Evolution of novel wood decay mechanisms in Agaricales revealed by the genome sequences of Fistulina hepatica and Cylindrobasidium torrendii.</title>
        <authorList>
            <person name="Floudas D."/>
            <person name="Held B.W."/>
            <person name="Riley R."/>
            <person name="Nagy L.G."/>
            <person name="Koehler G."/>
            <person name="Ransdell A.S."/>
            <person name="Younus H."/>
            <person name="Chow J."/>
            <person name="Chiniquy J."/>
            <person name="Lipzen A."/>
            <person name="Tritt A."/>
            <person name="Sun H."/>
            <person name="Haridas S."/>
            <person name="LaButti K."/>
            <person name="Ohm R.A."/>
            <person name="Kues U."/>
            <person name="Blanchette R.A."/>
            <person name="Grigoriev I.V."/>
            <person name="Minto R.E."/>
            <person name="Hibbett D.S."/>
        </authorList>
    </citation>
    <scope>NUCLEOTIDE SEQUENCE [LARGE SCALE GENOMIC DNA]</scope>
    <source>
        <strain evidence="1 2">FP15055 ss-10</strain>
    </source>
</reference>
<protein>
    <submittedName>
        <fullName evidence="1">Uncharacterized protein</fullName>
    </submittedName>
</protein>
<dbReference type="AlphaFoldDB" id="A0A0D7B8C7"/>
<dbReference type="EMBL" id="KN880543">
    <property type="protein sequence ID" value="KIY66803.1"/>
    <property type="molecule type" value="Genomic_DNA"/>
</dbReference>
<proteinExistence type="predicted"/>
<sequence>MIPTFWRESNCRWSTILRGLQNEGLHFLNGWERIRRPRGPQKKVGPLGRCSHFFPSKWGETPRRLAQRWFLRQEENTALSQNSTGVDAWVIVLTGRVFML</sequence>
<evidence type="ECO:0000313" key="2">
    <source>
        <dbReference type="Proteomes" id="UP000054007"/>
    </source>
</evidence>
<gene>
    <name evidence="1" type="ORF">CYLTODRAFT_23334</name>
</gene>
<evidence type="ECO:0000313" key="1">
    <source>
        <dbReference type="EMBL" id="KIY66803.1"/>
    </source>
</evidence>